<reference evidence="1 2" key="1">
    <citation type="submission" date="2018-02" db="EMBL/GenBank/DDBJ databases">
        <title>Genome sequencing of Solimonas sp. HR-BB.</title>
        <authorList>
            <person name="Lee Y."/>
            <person name="Jeon C.O."/>
        </authorList>
    </citation>
    <scope>NUCLEOTIDE SEQUENCE [LARGE SCALE GENOMIC DNA]</scope>
    <source>
        <strain evidence="1 2">HR-BB</strain>
    </source>
</reference>
<dbReference type="AlphaFoldDB" id="A0A2S5TCJ1"/>
<dbReference type="Proteomes" id="UP000238220">
    <property type="component" value="Unassembled WGS sequence"/>
</dbReference>
<evidence type="ECO:0000313" key="1">
    <source>
        <dbReference type="EMBL" id="PPE72558.1"/>
    </source>
</evidence>
<organism evidence="1 2">
    <name type="scientific">Solimonas fluminis</name>
    <dbReference type="NCBI Taxonomy" id="2086571"/>
    <lineage>
        <taxon>Bacteria</taxon>
        <taxon>Pseudomonadati</taxon>
        <taxon>Pseudomonadota</taxon>
        <taxon>Gammaproteobacteria</taxon>
        <taxon>Nevskiales</taxon>
        <taxon>Nevskiaceae</taxon>
        <taxon>Solimonas</taxon>
    </lineage>
</organism>
<proteinExistence type="predicted"/>
<keyword evidence="2" id="KW-1185">Reference proteome</keyword>
<gene>
    <name evidence="1" type="ORF">C3942_17420</name>
</gene>
<name>A0A2S5TCJ1_9GAMM</name>
<protein>
    <submittedName>
        <fullName evidence="1">Uncharacterized protein</fullName>
    </submittedName>
</protein>
<evidence type="ECO:0000313" key="2">
    <source>
        <dbReference type="Proteomes" id="UP000238220"/>
    </source>
</evidence>
<dbReference type="EMBL" id="PSNW01000011">
    <property type="protein sequence ID" value="PPE72558.1"/>
    <property type="molecule type" value="Genomic_DNA"/>
</dbReference>
<comment type="caution">
    <text evidence="1">The sequence shown here is derived from an EMBL/GenBank/DDBJ whole genome shotgun (WGS) entry which is preliminary data.</text>
</comment>
<accession>A0A2S5TCJ1</accession>
<sequence length="138" mass="15293">MDFRKAYDNRRKPADRLASYAIARAHRAWDTALRMNPASRLPCLVLGLLLPLSLAAQPAAPPGSPPQVVALLAQCQTVLPQADARHHRAVREAMLRLRLSLSWRRAPDRLSAEEKQSAIATERGAYRQLVAACKPLLI</sequence>